<evidence type="ECO:0000313" key="10">
    <source>
        <dbReference type="EMBL" id="KAE9334450.1"/>
    </source>
</evidence>
<evidence type="ECO:0000313" key="9">
    <source>
        <dbReference type="EMBL" id="KAE9307866.1"/>
    </source>
</evidence>
<evidence type="ECO:0000313" key="1">
    <source>
        <dbReference type="EMBL" id="KAE8932316.1"/>
    </source>
</evidence>
<dbReference type="Proteomes" id="UP000488956">
    <property type="component" value="Unassembled WGS sequence"/>
</dbReference>
<evidence type="ECO:0000313" key="13">
    <source>
        <dbReference type="Proteomes" id="UP000437068"/>
    </source>
</evidence>
<evidence type="ECO:0000313" key="17">
    <source>
        <dbReference type="Proteomes" id="UP000460718"/>
    </source>
</evidence>
<dbReference type="Proteomes" id="UP000440367">
    <property type="component" value="Unassembled WGS sequence"/>
</dbReference>
<dbReference type="EMBL" id="QXFY01000845">
    <property type="protein sequence ID" value="KAE9334450.1"/>
    <property type="molecule type" value="Genomic_DNA"/>
</dbReference>
<evidence type="ECO:0000313" key="3">
    <source>
        <dbReference type="EMBL" id="KAE9097711.1"/>
    </source>
</evidence>
<evidence type="ECO:0000313" key="5">
    <source>
        <dbReference type="EMBL" id="KAE9132082.1"/>
    </source>
</evidence>
<evidence type="ECO:0000313" key="12">
    <source>
        <dbReference type="Proteomes" id="UP000433483"/>
    </source>
</evidence>
<evidence type="ECO:0000313" key="8">
    <source>
        <dbReference type="EMBL" id="KAE9217196.1"/>
    </source>
</evidence>
<protein>
    <submittedName>
        <fullName evidence="2">Uncharacterized protein</fullName>
    </submittedName>
</protein>
<evidence type="ECO:0000313" key="16">
    <source>
        <dbReference type="Proteomes" id="UP000441208"/>
    </source>
</evidence>
<dbReference type="Proteomes" id="UP000440732">
    <property type="component" value="Unassembled WGS sequence"/>
</dbReference>
<dbReference type="Proteomes" id="UP000441208">
    <property type="component" value="Unassembled WGS sequence"/>
</dbReference>
<evidence type="ECO:0000313" key="14">
    <source>
        <dbReference type="Proteomes" id="UP000440367"/>
    </source>
</evidence>
<dbReference type="EMBL" id="QXFZ01001070">
    <property type="protein sequence ID" value="KAE9097711.1"/>
    <property type="molecule type" value="Genomic_DNA"/>
</dbReference>
<proteinExistence type="predicted"/>
<evidence type="ECO:0000313" key="7">
    <source>
        <dbReference type="EMBL" id="KAE9212572.1"/>
    </source>
</evidence>
<evidence type="ECO:0000313" key="18">
    <source>
        <dbReference type="Proteomes" id="UP000476176"/>
    </source>
</evidence>
<dbReference type="Proteomes" id="UP000437068">
    <property type="component" value="Unassembled WGS sequence"/>
</dbReference>
<name>A0A6A3JXE7_9STRA</name>
<reference evidence="17 18" key="1">
    <citation type="submission" date="2018-09" db="EMBL/GenBank/DDBJ databases">
        <title>Genomic investigation of the strawberry pathogen Phytophthora fragariae indicates pathogenicity is determined by transcriptional variation in three key races.</title>
        <authorList>
            <person name="Adams T.M."/>
            <person name="Armitage A.D."/>
            <person name="Sobczyk M.K."/>
            <person name="Bates H.J."/>
            <person name="Dunwell J.M."/>
            <person name="Nellist C.F."/>
            <person name="Harrison R.J."/>
        </authorList>
    </citation>
    <scope>NUCLEOTIDE SEQUENCE [LARGE SCALE GENOMIC DNA]</scope>
    <source>
        <strain evidence="9 13">A4</strain>
        <strain evidence="8 14">BC-1</strain>
        <strain evidence="7 18">BC-23</strain>
        <strain evidence="6 12">NOV-27</strain>
        <strain evidence="5 15">NOV-5</strain>
        <strain evidence="3 16">NOV-71</strain>
        <strain evidence="10 19">NOV-77</strain>
        <strain evidence="1 11">NOV-9</strain>
        <strain evidence="4 20">ONT-3</strain>
        <strain evidence="2 17">SCRP245</strain>
    </source>
</reference>
<dbReference type="Proteomes" id="UP000486351">
    <property type="component" value="Unassembled WGS sequence"/>
</dbReference>
<organism evidence="2 17">
    <name type="scientific">Phytophthora fragariae</name>
    <dbReference type="NCBI Taxonomy" id="53985"/>
    <lineage>
        <taxon>Eukaryota</taxon>
        <taxon>Sar</taxon>
        <taxon>Stramenopiles</taxon>
        <taxon>Oomycota</taxon>
        <taxon>Peronosporomycetes</taxon>
        <taxon>Peronosporales</taxon>
        <taxon>Peronosporaceae</taxon>
        <taxon>Phytophthora</taxon>
    </lineage>
</organism>
<accession>A0A6A3JXE7</accession>
<dbReference type="AlphaFoldDB" id="A0A6A3JXE7"/>
<dbReference type="Proteomes" id="UP000433483">
    <property type="component" value="Unassembled WGS sequence"/>
</dbReference>
<dbReference type="EMBL" id="QXGC01001055">
    <property type="protein sequence ID" value="KAE9212572.1"/>
    <property type="molecule type" value="Genomic_DNA"/>
</dbReference>
<dbReference type="Proteomes" id="UP000476176">
    <property type="component" value="Unassembled WGS sequence"/>
</dbReference>
<evidence type="ECO:0000313" key="20">
    <source>
        <dbReference type="Proteomes" id="UP000488956"/>
    </source>
</evidence>
<dbReference type="Proteomes" id="UP000429523">
    <property type="component" value="Unassembled WGS sequence"/>
</dbReference>
<keyword evidence="12" id="KW-1185">Reference proteome</keyword>
<dbReference type="EMBL" id="QXGD01001020">
    <property type="protein sequence ID" value="KAE9217196.1"/>
    <property type="molecule type" value="Genomic_DNA"/>
</dbReference>
<evidence type="ECO:0000313" key="11">
    <source>
        <dbReference type="Proteomes" id="UP000429523"/>
    </source>
</evidence>
<comment type="caution">
    <text evidence="2">The sequence shown here is derived from an EMBL/GenBank/DDBJ whole genome shotgun (WGS) entry which is preliminary data.</text>
</comment>
<dbReference type="EMBL" id="QXGB01001048">
    <property type="protein sequence ID" value="KAE9198193.1"/>
    <property type="molecule type" value="Genomic_DNA"/>
</dbReference>
<gene>
    <name evidence="9" type="ORF">PF001_g11412</name>
    <name evidence="8" type="ORF">PF002_g16868</name>
    <name evidence="7" type="ORF">PF004_g15588</name>
    <name evidence="6" type="ORF">PF005_g16230</name>
    <name evidence="5" type="ORF">PF006_g15361</name>
    <name evidence="3" type="ORF">PF007_g16531</name>
    <name evidence="10" type="ORF">PF008_g13959</name>
    <name evidence="1" type="ORF">PF009_g17647</name>
    <name evidence="4" type="ORF">PF010_g15737</name>
    <name evidence="2" type="ORF">PF011_g15272</name>
</gene>
<dbReference type="EMBL" id="QXGE01000606">
    <property type="protein sequence ID" value="KAE9307866.1"/>
    <property type="molecule type" value="Genomic_DNA"/>
</dbReference>
<sequence>MHPSSHDQLALCLSCLSAINILLGAFLTGIATQRGRGLRQPAADCNPALPNGITPRTRFVGTFRTQGCC</sequence>
<dbReference type="EMBL" id="QXFX01001039">
    <property type="protein sequence ID" value="KAE9098002.1"/>
    <property type="molecule type" value="Genomic_DNA"/>
</dbReference>
<dbReference type="EMBL" id="QXGF01001132">
    <property type="protein sequence ID" value="KAE8932316.1"/>
    <property type="molecule type" value="Genomic_DNA"/>
</dbReference>
<evidence type="ECO:0000313" key="19">
    <source>
        <dbReference type="Proteomes" id="UP000486351"/>
    </source>
</evidence>
<dbReference type="Proteomes" id="UP000460718">
    <property type="component" value="Unassembled WGS sequence"/>
</dbReference>
<dbReference type="EMBL" id="QXGA01001010">
    <property type="protein sequence ID" value="KAE9132082.1"/>
    <property type="molecule type" value="Genomic_DNA"/>
</dbReference>
<evidence type="ECO:0000313" key="6">
    <source>
        <dbReference type="EMBL" id="KAE9198193.1"/>
    </source>
</evidence>
<evidence type="ECO:0000313" key="4">
    <source>
        <dbReference type="EMBL" id="KAE9098002.1"/>
    </source>
</evidence>
<dbReference type="EMBL" id="QXFW01001030">
    <property type="protein sequence ID" value="KAE8997918.1"/>
    <property type="molecule type" value="Genomic_DNA"/>
</dbReference>
<evidence type="ECO:0000313" key="15">
    <source>
        <dbReference type="Proteomes" id="UP000440732"/>
    </source>
</evidence>
<evidence type="ECO:0000313" key="2">
    <source>
        <dbReference type="EMBL" id="KAE8997918.1"/>
    </source>
</evidence>